<gene>
    <name evidence="1" type="ORF">KUF71_024549</name>
</gene>
<keyword evidence="2" id="KW-1185">Reference proteome</keyword>
<sequence>MNEDGMPLFLTSLSDKVPLFPGIVWSQMLYPGPSAVTVEHQIWKIHELSVLELSRLLGTTTGHPEKASTATNMYSCPSLLLGLMGPQMSTCQRPCRTPSWNNFNGTLIAVCIYPPTPASLLEVVHLPLSLEDLGQR</sequence>
<accession>A0AAE1H5G5</accession>
<protein>
    <submittedName>
        <fullName evidence="1">Uncharacterized protein</fullName>
    </submittedName>
</protein>
<evidence type="ECO:0000313" key="1">
    <source>
        <dbReference type="EMBL" id="KAK3915250.1"/>
    </source>
</evidence>
<name>A0AAE1H5G5_9NEOP</name>
<dbReference type="EMBL" id="JAHWGI010000414">
    <property type="protein sequence ID" value="KAK3915250.1"/>
    <property type="molecule type" value="Genomic_DNA"/>
</dbReference>
<organism evidence="1 2">
    <name type="scientific">Frankliniella fusca</name>
    <dbReference type="NCBI Taxonomy" id="407009"/>
    <lineage>
        <taxon>Eukaryota</taxon>
        <taxon>Metazoa</taxon>
        <taxon>Ecdysozoa</taxon>
        <taxon>Arthropoda</taxon>
        <taxon>Hexapoda</taxon>
        <taxon>Insecta</taxon>
        <taxon>Pterygota</taxon>
        <taxon>Neoptera</taxon>
        <taxon>Paraneoptera</taxon>
        <taxon>Thysanoptera</taxon>
        <taxon>Terebrantia</taxon>
        <taxon>Thripoidea</taxon>
        <taxon>Thripidae</taxon>
        <taxon>Frankliniella</taxon>
    </lineage>
</organism>
<evidence type="ECO:0000313" key="2">
    <source>
        <dbReference type="Proteomes" id="UP001219518"/>
    </source>
</evidence>
<dbReference type="AlphaFoldDB" id="A0AAE1H5G5"/>
<reference evidence="1" key="2">
    <citation type="journal article" date="2023" name="BMC Genomics">
        <title>Pest status, molecular evolution, and epigenetic factors derived from the genome assembly of Frankliniella fusca, a thysanopteran phytovirus vector.</title>
        <authorList>
            <person name="Catto M.A."/>
            <person name="Labadie P.E."/>
            <person name="Jacobson A.L."/>
            <person name="Kennedy G.G."/>
            <person name="Srinivasan R."/>
            <person name="Hunt B.G."/>
        </authorList>
    </citation>
    <scope>NUCLEOTIDE SEQUENCE</scope>
    <source>
        <strain evidence="1">PL_HMW_Pooled</strain>
    </source>
</reference>
<comment type="caution">
    <text evidence="1">The sequence shown here is derived from an EMBL/GenBank/DDBJ whole genome shotgun (WGS) entry which is preliminary data.</text>
</comment>
<proteinExistence type="predicted"/>
<dbReference type="Proteomes" id="UP001219518">
    <property type="component" value="Unassembled WGS sequence"/>
</dbReference>
<reference evidence="1" key="1">
    <citation type="submission" date="2021-07" db="EMBL/GenBank/DDBJ databases">
        <authorList>
            <person name="Catto M.A."/>
            <person name="Jacobson A."/>
            <person name="Kennedy G."/>
            <person name="Labadie P."/>
            <person name="Hunt B.G."/>
            <person name="Srinivasan R."/>
        </authorList>
    </citation>
    <scope>NUCLEOTIDE SEQUENCE</scope>
    <source>
        <strain evidence="1">PL_HMW_Pooled</strain>
        <tissue evidence="1">Head</tissue>
    </source>
</reference>